<dbReference type="PANTHER" id="PTHR13304">
    <property type="entry name" value="GLYCOSYLPHOSPHATIDYLINOSITOL ANCHOR ATTACHMENT 1 PROTEIN"/>
    <property type="match status" value="1"/>
</dbReference>
<feature type="transmembrane region" description="Helical" evidence="1">
    <location>
        <begin position="542"/>
        <end position="560"/>
    </location>
</feature>
<feature type="transmembrane region" description="Helical" evidence="1">
    <location>
        <begin position="383"/>
        <end position="403"/>
    </location>
</feature>
<dbReference type="PANTHER" id="PTHR13304:SF0">
    <property type="entry name" value="GLYCOSYLPHOSPHATIDYLINOSITOL ANCHOR ATTACHMENT 1 PROTEIN"/>
    <property type="match status" value="1"/>
</dbReference>
<dbReference type="PIRSF" id="PIRSF036762">
    <property type="entry name" value="GAA1"/>
    <property type="match status" value="1"/>
</dbReference>
<feature type="transmembrane region" description="Helical" evidence="1">
    <location>
        <begin position="7"/>
        <end position="28"/>
    </location>
</feature>
<keyword evidence="1" id="KW-0472">Membrane</keyword>
<sequence length="706" mass="79728">MKDSRRIVLLSFLGLSLYLSGIISFYYYPENAHQTYLSENALMPGSARVTFDYQDFNKIQEFSHTFSKLIWRLNHNSTLDKSKRSIIASEWIQKSLNEIGIESFIHKYPITYRNNNSSNSNNNNGNNIYSVLRAPHSDGTESIILSGSFNSSNSKLLEDEEISSVGLLMSIMRHLYQKGRNWLAKDIVLLISDTCSQSDTDSSSHGIRAWIDDYHDSTLLSSFQRNYFPRAGQIQAAINIDVDKKYSPEKIFILPEGSNGQLPNLDLINTIGRLAKRESVSDKISLSLDDPSLHFIPNNLRTLAKFMLNQASGVPTGDHGMFNSYHIDSVTVAISNTPKSALIVSRLLVGTVRSLNNLLERLHQSFYYYLLPSPFHYVSIGEYMISLGLIISPLVIRVLYLLFTLSSTFKSPTIFNKKSSSSLSTSSTSIPQEKKRGIQKLIVLLTGGEMKSDDSPRDILYSFSIVCLFQLIGILAFSLPLTFSQSTQYLLNYLSNIGTLSLFILFTLLYLGIFLIILPIIDRLFYPNALKATSEQSLVLKYKGGSSFFVFSNLPILIFLSTMSLLNFSFCTFASIFSIPLCTFSFYQTNIISTIDHNGNSTSSSTLQQQQQQQKSSISNSNLNRVKRLILNVIYILLSPPGVIVYMSHFVFKQDCFAFISTIIQQYHHYSNLMYPFLTLIYLPLSLSILKSINNSTTFSLKQKNQ</sequence>
<comment type="caution">
    <text evidence="2">The sequence shown here is derived from an EMBL/GenBank/DDBJ whole genome shotgun (WGS) entry which is preliminary data.</text>
</comment>
<gene>
    <name evidence="2" type="ORF">CYY_005196</name>
</gene>
<evidence type="ECO:0000313" key="3">
    <source>
        <dbReference type="Proteomes" id="UP000695562"/>
    </source>
</evidence>
<name>A0A8J4V4F7_9MYCE</name>
<dbReference type="GO" id="GO:0016255">
    <property type="term" value="P:attachment of GPI anchor to protein"/>
    <property type="evidence" value="ECO:0007669"/>
    <property type="project" value="TreeGrafter"/>
</dbReference>
<dbReference type="InterPro" id="IPR007246">
    <property type="entry name" value="Gaa1"/>
</dbReference>
<feature type="transmembrane region" description="Helical" evidence="1">
    <location>
        <begin position="459"/>
        <end position="479"/>
    </location>
</feature>
<evidence type="ECO:0000313" key="2">
    <source>
        <dbReference type="EMBL" id="KAF2073487.1"/>
    </source>
</evidence>
<keyword evidence="1" id="KW-0812">Transmembrane</keyword>
<evidence type="ECO:0000256" key="1">
    <source>
        <dbReference type="SAM" id="Phobius"/>
    </source>
</evidence>
<keyword evidence="1" id="KW-1133">Transmembrane helix</keyword>
<feature type="transmembrane region" description="Helical" evidence="1">
    <location>
        <begin position="672"/>
        <end position="690"/>
    </location>
</feature>
<dbReference type="Pfam" id="PF04114">
    <property type="entry name" value="Gaa1"/>
    <property type="match status" value="1"/>
</dbReference>
<dbReference type="EMBL" id="AJWJ01000201">
    <property type="protein sequence ID" value="KAF2073487.1"/>
    <property type="molecule type" value="Genomic_DNA"/>
</dbReference>
<reference evidence="2" key="1">
    <citation type="submission" date="2020-01" db="EMBL/GenBank/DDBJ databases">
        <title>Development of genomics and gene disruption for Polysphondylium violaceum indicates a role for the polyketide synthase stlB in stalk morphogenesis.</title>
        <authorList>
            <person name="Narita B."/>
            <person name="Kawabe Y."/>
            <person name="Kin K."/>
            <person name="Saito T."/>
            <person name="Gibbs R."/>
            <person name="Kuspa A."/>
            <person name="Muzny D."/>
            <person name="Queller D."/>
            <person name="Richards S."/>
            <person name="Strassman J."/>
            <person name="Sucgang R."/>
            <person name="Worley K."/>
            <person name="Schaap P."/>
        </authorList>
    </citation>
    <scope>NUCLEOTIDE SEQUENCE</scope>
    <source>
        <strain evidence="2">QSvi11</strain>
    </source>
</reference>
<dbReference type="GO" id="GO:0042765">
    <property type="term" value="C:GPI-anchor transamidase complex"/>
    <property type="evidence" value="ECO:0007669"/>
    <property type="project" value="InterPro"/>
</dbReference>
<dbReference type="OrthoDB" id="445301at2759"/>
<proteinExistence type="predicted"/>
<dbReference type="Proteomes" id="UP000695562">
    <property type="component" value="Unassembled WGS sequence"/>
</dbReference>
<accession>A0A8J4V4F7</accession>
<feature type="transmembrane region" description="Helical" evidence="1">
    <location>
        <begin position="499"/>
        <end position="521"/>
    </location>
</feature>
<protein>
    <submittedName>
        <fullName evidence="2">Uncharacterized protein</fullName>
    </submittedName>
</protein>
<dbReference type="AlphaFoldDB" id="A0A8J4V4F7"/>
<feature type="transmembrane region" description="Helical" evidence="1">
    <location>
        <begin position="566"/>
        <end position="587"/>
    </location>
</feature>
<feature type="transmembrane region" description="Helical" evidence="1">
    <location>
        <begin position="629"/>
        <end position="652"/>
    </location>
</feature>
<keyword evidence="3" id="KW-1185">Reference proteome</keyword>
<dbReference type="Gene3D" id="3.40.630.10">
    <property type="entry name" value="Zn peptidases"/>
    <property type="match status" value="1"/>
</dbReference>
<organism evidence="2 3">
    <name type="scientific">Polysphondylium violaceum</name>
    <dbReference type="NCBI Taxonomy" id="133409"/>
    <lineage>
        <taxon>Eukaryota</taxon>
        <taxon>Amoebozoa</taxon>
        <taxon>Evosea</taxon>
        <taxon>Eumycetozoa</taxon>
        <taxon>Dictyostelia</taxon>
        <taxon>Dictyosteliales</taxon>
        <taxon>Dictyosteliaceae</taxon>
        <taxon>Polysphondylium</taxon>
    </lineage>
</organism>